<dbReference type="Proteomes" id="UP000694846">
    <property type="component" value="Unplaced"/>
</dbReference>
<dbReference type="AlphaFoldDB" id="A0A8B8GHW2"/>
<keyword evidence="1" id="KW-1185">Reference proteome</keyword>
<reference evidence="2" key="1">
    <citation type="submission" date="2025-08" db="UniProtKB">
        <authorList>
            <consortium name="RefSeq"/>
        </authorList>
    </citation>
    <scope>IDENTIFICATION</scope>
    <source>
        <tissue evidence="2">Whole body</tissue>
    </source>
</reference>
<protein>
    <submittedName>
        <fullName evidence="2">Uncharacterized protein LOC112692377</fullName>
    </submittedName>
</protein>
<evidence type="ECO:0000313" key="1">
    <source>
        <dbReference type="Proteomes" id="UP000694846"/>
    </source>
</evidence>
<evidence type="ECO:0000313" key="2">
    <source>
        <dbReference type="RefSeq" id="XP_025422819.1"/>
    </source>
</evidence>
<proteinExistence type="predicted"/>
<dbReference type="GeneID" id="112692377"/>
<organism evidence="1 2">
    <name type="scientific">Sipha flava</name>
    <name type="common">yellow sugarcane aphid</name>
    <dbReference type="NCBI Taxonomy" id="143950"/>
    <lineage>
        <taxon>Eukaryota</taxon>
        <taxon>Metazoa</taxon>
        <taxon>Ecdysozoa</taxon>
        <taxon>Arthropoda</taxon>
        <taxon>Hexapoda</taxon>
        <taxon>Insecta</taxon>
        <taxon>Pterygota</taxon>
        <taxon>Neoptera</taxon>
        <taxon>Paraneoptera</taxon>
        <taxon>Hemiptera</taxon>
        <taxon>Sternorrhyncha</taxon>
        <taxon>Aphidomorpha</taxon>
        <taxon>Aphidoidea</taxon>
        <taxon>Aphididae</taxon>
        <taxon>Sipha</taxon>
    </lineage>
</organism>
<accession>A0A8B8GHW2</accession>
<sequence length="125" mass="14549">MFKIEIGSMFAVCLSINEIMMLEFSTIIESIICSNKNCQKCPSVIERPKATLHMKLPTVKSKNCINLLINVFPWRNLHVCTIKTIHQTALDFRILNRTFRQYLFSLKFCFGKVKTLNTAMMQDMH</sequence>
<gene>
    <name evidence="2" type="primary">LOC112692377</name>
</gene>
<dbReference type="RefSeq" id="XP_025422819.1">
    <property type="nucleotide sequence ID" value="XM_025567034.1"/>
</dbReference>
<name>A0A8B8GHW2_9HEMI</name>